<dbReference type="Pfam" id="PF20455">
    <property type="entry name" value="DUF6708"/>
    <property type="match status" value="1"/>
</dbReference>
<keyword evidence="1" id="KW-0812">Transmembrane</keyword>
<dbReference type="Proteomes" id="UP001549184">
    <property type="component" value="Unassembled WGS sequence"/>
</dbReference>
<dbReference type="EMBL" id="JBEPMU010000009">
    <property type="protein sequence ID" value="MET3654754.1"/>
    <property type="molecule type" value="Genomic_DNA"/>
</dbReference>
<keyword evidence="1" id="KW-0472">Membrane</keyword>
<proteinExistence type="predicted"/>
<feature type="domain" description="DUF6708" evidence="2">
    <location>
        <begin position="105"/>
        <end position="267"/>
    </location>
</feature>
<accession>A0ABV2K3V3</accession>
<protein>
    <recommendedName>
        <fullName evidence="2">DUF6708 domain-containing protein</fullName>
    </recommendedName>
</protein>
<evidence type="ECO:0000256" key="1">
    <source>
        <dbReference type="SAM" id="Phobius"/>
    </source>
</evidence>
<comment type="caution">
    <text evidence="3">The sequence shown here is derived from an EMBL/GenBank/DDBJ whole genome shotgun (WGS) entry which is preliminary data.</text>
</comment>
<evidence type="ECO:0000313" key="3">
    <source>
        <dbReference type="EMBL" id="MET3654754.1"/>
    </source>
</evidence>
<sequence length="268" mass="30596">MMSPKLNPPCSGWQQDLPGPNEPLAEAPTLLWLVPTHLNEIFMELPRNTLSVRGLMVWFAWLMGAITFGYVAFAVWLPLSMEMLGDSLAEIALYVSIQIVMTVFCVWSTLLFYRIDASPPRDLPLRFNRLRRKVYVYGFHSVWWNPFTRWYVTTASYDWDDLRGEKWKVRGATANGGLIIKEGVSIAVVKPGTNEVIERFDLSTRAANTSNVWAYVCHYMQHGREGLSPSEAEPRDMNDVPPYNLALRLAPKVEWPAEMDIESRSAPI</sequence>
<name>A0ABV2K3V3_9GAMM</name>
<keyword evidence="4" id="KW-1185">Reference proteome</keyword>
<reference evidence="3 4" key="1">
    <citation type="submission" date="2024-06" db="EMBL/GenBank/DDBJ databases">
        <title>Sorghum-associated microbial communities from plants grown in Nebraska, USA.</title>
        <authorList>
            <person name="Schachtman D."/>
        </authorList>
    </citation>
    <scope>NUCLEOTIDE SEQUENCE [LARGE SCALE GENOMIC DNA]</scope>
    <source>
        <strain evidence="3 4">1073</strain>
    </source>
</reference>
<organism evidence="3 4">
    <name type="scientific">Dyella japonica</name>
    <dbReference type="NCBI Taxonomy" id="231455"/>
    <lineage>
        <taxon>Bacteria</taxon>
        <taxon>Pseudomonadati</taxon>
        <taxon>Pseudomonadota</taxon>
        <taxon>Gammaproteobacteria</taxon>
        <taxon>Lysobacterales</taxon>
        <taxon>Rhodanobacteraceae</taxon>
        <taxon>Dyella</taxon>
    </lineage>
</organism>
<evidence type="ECO:0000259" key="2">
    <source>
        <dbReference type="Pfam" id="PF20455"/>
    </source>
</evidence>
<evidence type="ECO:0000313" key="4">
    <source>
        <dbReference type="Proteomes" id="UP001549184"/>
    </source>
</evidence>
<gene>
    <name evidence="3" type="ORF">ABIC75_004502</name>
</gene>
<feature type="transmembrane region" description="Helical" evidence="1">
    <location>
        <begin position="55"/>
        <end position="79"/>
    </location>
</feature>
<dbReference type="InterPro" id="IPR046554">
    <property type="entry name" value="DUF6708"/>
</dbReference>
<feature type="transmembrane region" description="Helical" evidence="1">
    <location>
        <begin position="91"/>
        <end position="113"/>
    </location>
</feature>
<dbReference type="RefSeq" id="WP_354016096.1">
    <property type="nucleotide sequence ID" value="NZ_JBEPMU010000009.1"/>
</dbReference>
<keyword evidence="1" id="KW-1133">Transmembrane helix</keyword>